<sequence>MGLLDTNVPAMVSAGNSFGQNVAIYKSTLAAAEQSAQAAQAFHKGDSAMAFQAAHARFVESANKVNALLAIAEQNVHEGATTYTTADSNAAGEYVM</sequence>
<protein>
    <submittedName>
        <fullName evidence="1">PE family protein</fullName>
    </submittedName>
    <submittedName>
        <fullName evidence="2">Type VII secretion protein EsxS</fullName>
    </submittedName>
</protein>
<gene>
    <name evidence="2" type="ORF">AWC29_00865</name>
    <name evidence="1" type="ORF">BN973_05677</name>
</gene>
<dbReference type="Pfam" id="PF06013">
    <property type="entry name" value="WXG100"/>
    <property type="match status" value="1"/>
</dbReference>
<dbReference type="RefSeq" id="WP_036473466.1">
    <property type="nucleotide sequence ID" value="NZ_HG964447.1"/>
</dbReference>
<name>A0A024K5E9_9MYCO</name>
<dbReference type="STRING" id="47839.BN973_05677"/>
<dbReference type="OrthoDB" id="4750882at2"/>
<evidence type="ECO:0000313" key="2">
    <source>
        <dbReference type="EMBL" id="ORX03247.1"/>
    </source>
</evidence>
<dbReference type="InterPro" id="IPR036689">
    <property type="entry name" value="ESAT-6-like_sf"/>
</dbReference>
<dbReference type="Gene3D" id="1.10.287.1060">
    <property type="entry name" value="ESAT-6-like"/>
    <property type="match status" value="1"/>
</dbReference>
<evidence type="ECO:0000313" key="3">
    <source>
        <dbReference type="Proteomes" id="UP000193710"/>
    </source>
</evidence>
<dbReference type="EMBL" id="LQPY01000023">
    <property type="protein sequence ID" value="ORX03247.1"/>
    <property type="molecule type" value="Genomic_DNA"/>
</dbReference>
<dbReference type="InterPro" id="IPR010310">
    <property type="entry name" value="T7SS_ESAT-6-like"/>
</dbReference>
<dbReference type="Proteomes" id="UP000193710">
    <property type="component" value="Unassembled WGS sequence"/>
</dbReference>
<keyword evidence="3" id="KW-1185">Reference proteome</keyword>
<organism evidence="1">
    <name type="scientific">Mycobacterium triplex</name>
    <dbReference type="NCBI Taxonomy" id="47839"/>
    <lineage>
        <taxon>Bacteria</taxon>
        <taxon>Bacillati</taxon>
        <taxon>Actinomycetota</taxon>
        <taxon>Actinomycetes</taxon>
        <taxon>Mycobacteriales</taxon>
        <taxon>Mycobacteriaceae</taxon>
        <taxon>Mycobacterium</taxon>
        <taxon>Mycobacterium simiae complex</taxon>
    </lineage>
</organism>
<dbReference type="AlphaFoldDB" id="A0A024K5E9"/>
<dbReference type="HOGENOM" id="CLU_161983_0_0_11"/>
<reference evidence="1" key="1">
    <citation type="journal article" date="2014" name="Genome Announc.">
        <title>Draft Genome Sequence of Mycobacterium triplex DSM 44626.</title>
        <authorList>
            <person name="Sassi M."/>
            <person name="Croce O."/>
            <person name="Robert C."/>
            <person name="Raoult D."/>
            <person name="Drancourt M."/>
        </authorList>
    </citation>
    <scope>NUCLEOTIDE SEQUENCE [LARGE SCALE GENOMIC DNA]</scope>
    <source>
        <strain evidence="1">DSM 44626</strain>
    </source>
</reference>
<proteinExistence type="predicted"/>
<evidence type="ECO:0000313" key="1">
    <source>
        <dbReference type="EMBL" id="CDO91270.1"/>
    </source>
</evidence>
<dbReference type="EMBL" id="HG964447">
    <property type="protein sequence ID" value="CDO91270.1"/>
    <property type="molecule type" value="Genomic_DNA"/>
</dbReference>
<dbReference type="Proteomes" id="UP000028880">
    <property type="component" value="Unassembled WGS sequence"/>
</dbReference>
<reference evidence="2 3" key="3">
    <citation type="submission" date="2016-01" db="EMBL/GenBank/DDBJ databases">
        <title>The new phylogeny of the genus Mycobacterium.</title>
        <authorList>
            <person name="Tarcisio F."/>
            <person name="Conor M."/>
            <person name="Antonella G."/>
            <person name="Elisabetta G."/>
            <person name="Giulia F.S."/>
            <person name="Sara T."/>
            <person name="Anna F."/>
            <person name="Clotilde B."/>
            <person name="Roberto B."/>
            <person name="Veronica D.S."/>
            <person name="Fabio R."/>
            <person name="Monica P."/>
            <person name="Olivier J."/>
            <person name="Enrico T."/>
            <person name="Nicola S."/>
        </authorList>
    </citation>
    <scope>NUCLEOTIDE SEQUENCE [LARGE SCALE GENOMIC DNA]</scope>
    <source>
        <strain evidence="2 3">DSM 44626</strain>
    </source>
</reference>
<dbReference type="SUPFAM" id="SSF140453">
    <property type="entry name" value="EsxAB dimer-like"/>
    <property type="match status" value="1"/>
</dbReference>
<accession>A0A024K5E9</accession>
<reference evidence="1" key="2">
    <citation type="submission" date="2014-04" db="EMBL/GenBank/DDBJ databases">
        <authorList>
            <person name="Xu Y.W."/>
            <person name="Yang Q."/>
        </authorList>
    </citation>
    <scope>NUCLEOTIDE SEQUENCE</scope>
    <source>
        <strain evidence="1">DSM 44626</strain>
    </source>
</reference>